<sequence>MATQTAAARRAEARRKYNAYVAECPTRQLLDTISDKWVSLTIAALAASPRRYGELGRAIAGVTQKMLTQTLRALERDGLVARTVTADVPVQVEYRLTPLGASLLPLMEALTDWAESHMDEVLQARREHATAAEAAAADALA</sequence>
<dbReference type="PANTHER" id="PTHR33204:SF37">
    <property type="entry name" value="HTH-TYPE TRANSCRIPTIONAL REGULATOR YODB"/>
    <property type="match status" value="1"/>
</dbReference>
<dbReference type="InterPro" id="IPR036388">
    <property type="entry name" value="WH-like_DNA-bd_sf"/>
</dbReference>
<dbReference type="Gene3D" id="1.10.10.10">
    <property type="entry name" value="Winged helix-like DNA-binding domain superfamily/Winged helix DNA-binding domain"/>
    <property type="match status" value="1"/>
</dbReference>
<reference evidence="5 6" key="1">
    <citation type="journal article" date="2019" name="Int. J. Syst. Evol. Microbiol.">
        <title>The Global Catalogue of Microorganisms (GCM) 10K type strain sequencing project: providing services to taxonomists for standard genome sequencing and annotation.</title>
        <authorList>
            <consortium name="The Broad Institute Genomics Platform"/>
            <consortium name="The Broad Institute Genome Sequencing Center for Infectious Disease"/>
            <person name="Wu L."/>
            <person name="Ma J."/>
        </authorList>
    </citation>
    <scope>NUCLEOTIDE SEQUENCE [LARGE SCALE GENOMIC DNA]</scope>
    <source>
        <strain evidence="5 6">JCM 16013</strain>
    </source>
</reference>
<gene>
    <name evidence="5" type="ORF">GCM10009838_52490</name>
</gene>
<keyword evidence="1" id="KW-0805">Transcription regulation</keyword>
<evidence type="ECO:0000313" key="5">
    <source>
        <dbReference type="EMBL" id="GAA1984114.1"/>
    </source>
</evidence>
<evidence type="ECO:0000256" key="3">
    <source>
        <dbReference type="ARBA" id="ARBA00023163"/>
    </source>
</evidence>
<evidence type="ECO:0000259" key="4">
    <source>
        <dbReference type="PROSITE" id="PS51118"/>
    </source>
</evidence>
<feature type="domain" description="HTH hxlR-type" evidence="4">
    <location>
        <begin position="24"/>
        <end position="122"/>
    </location>
</feature>
<keyword evidence="6" id="KW-1185">Reference proteome</keyword>
<keyword evidence="2" id="KW-0238">DNA-binding</keyword>
<dbReference type="SUPFAM" id="SSF46785">
    <property type="entry name" value="Winged helix' DNA-binding domain"/>
    <property type="match status" value="1"/>
</dbReference>
<evidence type="ECO:0000256" key="1">
    <source>
        <dbReference type="ARBA" id="ARBA00023015"/>
    </source>
</evidence>
<dbReference type="RefSeq" id="WP_344659773.1">
    <property type="nucleotide sequence ID" value="NZ_BAAAQM010000032.1"/>
</dbReference>
<evidence type="ECO:0000256" key="2">
    <source>
        <dbReference type="ARBA" id="ARBA00023125"/>
    </source>
</evidence>
<evidence type="ECO:0000313" key="6">
    <source>
        <dbReference type="Proteomes" id="UP001499854"/>
    </source>
</evidence>
<organism evidence="5 6">
    <name type="scientific">Catenulispora subtropica</name>
    <dbReference type="NCBI Taxonomy" id="450798"/>
    <lineage>
        <taxon>Bacteria</taxon>
        <taxon>Bacillati</taxon>
        <taxon>Actinomycetota</taxon>
        <taxon>Actinomycetes</taxon>
        <taxon>Catenulisporales</taxon>
        <taxon>Catenulisporaceae</taxon>
        <taxon>Catenulispora</taxon>
    </lineage>
</organism>
<dbReference type="Pfam" id="PF01638">
    <property type="entry name" value="HxlR"/>
    <property type="match status" value="1"/>
</dbReference>
<proteinExistence type="predicted"/>
<dbReference type="EMBL" id="BAAAQM010000032">
    <property type="protein sequence ID" value="GAA1984114.1"/>
    <property type="molecule type" value="Genomic_DNA"/>
</dbReference>
<keyword evidence="3" id="KW-0804">Transcription</keyword>
<dbReference type="InterPro" id="IPR036390">
    <property type="entry name" value="WH_DNA-bd_sf"/>
</dbReference>
<name>A0ABN2SCL6_9ACTN</name>
<comment type="caution">
    <text evidence="5">The sequence shown here is derived from an EMBL/GenBank/DDBJ whole genome shotgun (WGS) entry which is preliminary data.</text>
</comment>
<dbReference type="PROSITE" id="PS51118">
    <property type="entry name" value="HTH_HXLR"/>
    <property type="match status" value="1"/>
</dbReference>
<dbReference type="Proteomes" id="UP001499854">
    <property type="component" value="Unassembled WGS sequence"/>
</dbReference>
<protein>
    <submittedName>
        <fullName evidence="5">Helix-turn-helix domain-containing protein</fullName>
    </submittedName>
</protein>
<dbReference type="PANTHER" id="PTHR33204">
    <property type="entry name" value="TRANSCRIPTIONAL REGULATOR, MARR FAMILY"/>
    <property type="match status" value="1"/>
</dbReference>
<accession>A0ABN2SCL6</accession>
<dbReference type="InterPro" id="IPR002577">
    <property type="entry name" value="HTH_HxlR"/>
</dbReference>